<dbReference type="GO" id="GO:0016758">
    <property type="term" value="F:hexosyltransferase activity"/>
    <property type="evidence" value="ECO:0007669"/>
    <property type="project" value="InterPro"/>
</dbReference>
<evidence type="ECO:0000256" key="6">
    <source>
        <dbReference type="ARBA" id="ARBA00022968"/>
    </source>
</evidence>
<protein>
    <recommendedName>
        <fullName evidence="10">Hexosyltransferase</fullName>
        <ecNumber evidence="10">2.4.1.-</ecNumber>
    </recommendedName>
</protein>
<dbReference type="GO" id="GO:0006493">
    <property type="term" value="P:protein O-linked glycosylation"/>
    <property type="evidence" value="ECO:0007669"/>
    <property type="project" value="TreeGrafter"/>
</dbReference>
<evidence type="ECO:0000313" key="12">
    <source>
        <dbReference type="Proteomes" id="UP000596742"/>
    </source>
</evidence>
<comment type="similarity">
    <text evidence="2 10">Belongs to the glycosyltransferase 31 family.</text>
</comment>
<evidence type="ECO:0000256" key="4">
    <source>
        <dbReference type="ARBA" id="ARBA00022679"/>
    </source>
</evidence>
<evidence type="ECO:0000256" key="9">
    <source>
        <dbReference type="ARBA" id="ARBA00023136"/>
    </source>
</evidence>
<name>A0A8B6C9Y2_MYTGA</name>
<keyword evidence="6" id="KW-0735">Signal-anchor</keyword>
<reference evidence="11" key="1">
    <citation type="submission" date="2018-11" db="EMBL/GenBank/DDBJ databases">
        <authorList>
            <person name="Alioto T."/>
            <person name="Alioto T."/>
        </authorList>
    </citation>
    <scope>NUCLEOTIDE SEQUENCE</scope>
</reference>
<evidence type="ECO:0000256" key="1">
    <source>
        <dbReference type="ARBA" id="ARBA00004323"/>
    </source>
</evidence>
<dbReference type="PANTHER" id="PTHR11214:SF3">
    <property type="entry name" value="BETA-1,3-GALACTOSYLTRANSFERASE 6"/>
    <property type="match status" value="1"/>
</dbReference>
<keyword evidence="4" id="KW-0808">Transferase</keyword>
<dbReference type="OrthoDB" id="6041581at2759"/>
<dbReference type="InterPro" id="IPR002659">
    <property type="entry name" value="Glyco_trans_31"/>
</dbReference>
<dbReference type="EC" id="2.4.1.-" evidence="10"/>
<evidence type="ECO:0000256" key="7">
    <source>
        <dbReference type="ARBA" id="ARBA00022989"/>
    </source>
</evidence>
<comment type="caution">
    <text evidence="11">The sequence shown here is derived from an EMBL/GenBank/DDBJ whole genome shotgun (WGS) entry which is preliminary data.</text>
</comment>
<dbReference type="Gene3D" id="3.90.550.50">
    <property type="match status" value="1"/>
</dbReference>
<dbReference type="AlphaFoldDB" id="A0A8B6C9Y2"/>
<keyword evidence="9" id="KW-0472">Membrane</keyword>
<dbReference type="EMBL" id="UYJE01001480">
    <property type="protein sequence ID" value="VDI02493.1"/>
    <property type="molecule type" value="Genomic_DNA"/>
</dbReference>
<dbReference type="Proteomes" id="UP000596742">
    <property type="component" value="Unassembled WGS sequence"/>
</dbReference>
<dbReference type="Pfam" id="PF01762">
    <property type="entry name" value="Galactosyl_T"/>
    <property type="match status" value="1"/>
</dbReference>
<keyword evidence="12" id="KW-1185">Reference proteome</keyword>
<keyword evidence="5" id="KW-0812">Transmembrane</keyword>
<evidence type="ECO:0000256" key="10">
    <source>
        <dbReference type="RuleBase" id="RU363063"/>
    </source>
</evidence>
<keyword evidence="8 10" id="KW-0333">Golgi apparatus</keyword>
<keyword evidence="3 10" id="KW-0328">Glycosyltransferase</keyword>
<evidence type="ECO:0000256" key="5">
    <source>
        <dbReference type="ARBA" id="ARBA00022692"/>
    </source>
</evidence>
<evidence type="ECO:0000256" key="8">
    <source>
        <dbReference type="ARBA" id="ARBA00023034"/>
    </source>
</evidence>
<proteinExistence type="inferred from homology"/>
<dbReference type="PANTHER" id="PTHR11214">
    <property type="entry name" value="BETA-1,3-N-ACETYLGLUCOSAMINYLTRANSFERASE"/>
    <property type="match status" value="1"/>
</dbReference>
<keyword evidence="7" id="KW-1133">Transmembrane helix</keyword>
<dbReference type="GO" id="GO:0000139">
    <property type="term" value="C:Golgi membrane"/>
    <property type="evidence" value="ECO:0007669"/>
    <property type="project" value="UniProtKB-SubCell"/>
</dbReference>
<evidence type="ECO:0000256" key="3">
    <source>
        <dbReference type="ARBA" id="ARBA00022676"/>
    </source>
</evidence>
<evidence type="ECO:0000313" key="11">
    <source>
        <dbReference type="EMBL" id="VDI02493.1"/>
    </source>
</evidence>
<accession>A0A8B6C9Y2</accession>
<gene>
    <name evidence="11" type="ORF">MGAL_10B048789</name>
</gene>
<sequence>MNDIRKTGNTNVKPFNSFVKDNAYKIDPSKHFCDNTACNSLQMMFVVKSHVLNFGQRYVIRKTWGNVKQLRTKIVFIIGYTDIETPFIEEELKQYNDIVQLNIADTYENLVYKTIYSMLWLLDLNIEPEFIHFVDDDRLVNPMNVYDIASSQIAPSDLVMIGHKVNFPRPQRDNNSKVYLSPAEYPFAYLPSHLIGGTILTNMKTVKMLAIGALYVKVIPIEDSYLGIVAAALGIEMRHHSGFLICKWPTDVFPYMLSSPGYEPTYALLRDWKFIKRQGLTTMYIYYESWSLLDSYVYQIR</sequence>
<evidence type="ECO:0000256" key="2">
    <source>
        <dbReference type="ARBA" id="ARBA00008661"/>
    </source>
</evidence>
<comment type="subcellular location">
    <subcellularLocation>
        <location evidence="1 10">Golgi apparatus membrane</location>
        <topology evidence="1 10">Single-pass type II membrane protein</topology>
    </subcellularLocation>
</comment>
<organism evidence="11 12">
    <name type="scientific">Mytilus galloprovincialis</name>
    <name type="common">Mediterranean mussel</name>
    <dbReference type="NCBI Taxonomy" id="29158"/>
    <lineage>
        <taxon>Eukaryota</taxon>
        <taxon>Metazoa</taxon>
        <taxon>Spiralia</taxon>
        <taxon>Lophotrochozoa</taxon>
        <taxon>Mollusca</taxon>
        <taxon>Bivalvia</taxon>
        <taxon>Autobranchia</taxon>
        <taxon>Pteriomorphia</taxon>
        <taxon>Mytilida</taxon>
        <taxon>Mytiloidea</taxon>
        <taxon>Mytilidae</taxon>
        <taxon>Mytilinae</taxon>
        <taxon>Mytilus</taxon>
    </lineage>
</organism>